<dbReference type="InterPro" id="IPR003607">
    <property type="entry name" value="HD/PDEase_dom"/>
</dbReference>
<dbReference type="Pfam" id="PF13487">
    <property type="entry name" value="HD_5"/>
    <property type="match status" value="1"/>
</dbReference>
<dbReference type="AlphaFoldDB" id="A0A1M5T1U2"/>
<proteinExistence type="predicted"/>
<evidence type="ECO:0000313" key="3">
    <source>
        <dbReference type="Proteomes" id="UP000184389"/>
    </source>
</evidence>
<dbReference type="PROSITE" id="PS51832">
    <property type="entry name" value="HD_GYP"/>
    <property type="match status" value="1"/>
</dbReference>
<dbReference type="PANTHER" id="PTHR43155:SF8">
    <property type="entry name" value="METAL DEPENDENT PHOSPHOHYDROLASE"/>
    <property type="match status" value="1"/>
</dbReference>
<dbReference type="PANTHER" id="PTHR43155">
    <property type="entry name" value="CYCLIC DI-GMP PHOSPHODIESTERASE PA4108-RELATED"/>
    <property type="match status" value="1"/>
</dbReference>
<organism evidence="2 3">
    <name type="scientific">Sporanaerobacter acetigenes DSM 13106</name>
    <dbReference type="NCBI Taxonomy" id="1123281"/>
    <lineage>
        <taxon>Bacteria</taxon>
        <taxon>Bacillati</taxon>
        <taxon>Bacillota</taxon>
        <taxon>Tissierellia</taxon>
        <taxon>Tissierellales</taxon>
        <taxon>Sporanaerobacteraceae</taxon>
        <taxon>Sporanaerobacter</taxon>
    </lineage>
</organism>
<feature type="domain" description="HD-GYP" evidence="1">
    <location>
        <begin position="1"/>
        <end position="141"/>
    </location>
</feature>
<keyword evidence="3" id="KW-1185">Reference proteome</keyword>
<dbReference type="STRING" id="1123281.SAMN02745180_00350"/>
<accession>A0A1M5T1U2</accession>
<dbReference type="Proteomes" id="UP000184389">
    <property type="component" value="Unassembled WGS sequence"/>
</dbReference>
<sequence>MGKALIDDSIINKNGKLTMEEYEVVKQHSLYSYNMTRKILDEYSELSGIAEVIKYHHERYDGQGYPEGLKEKEIPFYSCIISICDAVDAMLSERPYKKRYSVQKVIRELQINRGKQFHPKLVDVMIDMLSKVQNEYKSLLDSHLSLCHLMVNYEEDVYIFEGILTKNGNYYIFSPNDEIKAAKIELGKIISCEMAVKDSTTVFDYKIKIADIKDNKFYISSIELEESPDGFNLLWNLEGILYLPIANHEMSVNILQIGGDQLRFSSDESDIFGSLKNKMLRLDILFSDYTVDITGTISKTYKLGHRYYCDFQYRNIPDFKRDKIFRQLFKKQIELRKMCSANKNPLN</sequence>
<dbReference type="EMBL" id="FQXR01000002">
    <property type="protein sequence ID" value="SHH44741.1"/>
    <property type="molecule type" value="Genomic_DNA"/>
</dbReference>
<evidence type="ECO:0000313" key="2">
    <source>
        <dbReference type="EMBL" id="SHH44741.1"/>
    </source>
</evidence>
<dbReference type="Gene3D" id="1.10.3210.10">
    <property type="entry name" value="Hypothetical protein af1432"/>
    <property type="match status" value="1"/>
</dbReference>
<name>A0A1M5T1U2_9FIRM</name>
<protein>
    <submittedName>
        <fullName evidence="2">HD domain-containing protein</fullName>
    </submittedName>
</protein>
<evidence type="ECO:0000259" key="1">
    <source>
        <dbReference type="PROSITE" id="PS51832"/>
    </source>
</evidence>
<dbReference type="InterPro" id="IPR037522">
    <property type="entry name" value="HD_GYP_dom"/>
</dbReference>
<dbReference type="SUPFAM" id="SSF109604">
    <property type="entry name" value="HD-domain/PDEase-like"/>
    <property type="match status" value="1"/>
</dbReference>
<dbReference type="CDD" id="cd00077">
    <property type="entry name" value="HDc"/>
    <property type="match status" value="1"/>
</dbReference>
<gene>
    <name evidence="2" type="ORF">SAMN02745180_00350</name>
</gene>
<reference evidence="2 3" key="1">
    <citation type="submission" date="2016-11" db="EMBL/GenBank/DDBJ databases">
        <authorList>
            <person name="Jaros S."/>
            <person name="Januszkiewicz K."/>
            <person name="Wedrychowicz H."/>
        </authorList>
    </citation>
    <scope>NUCLEOTIDE SEQUENCE [LARGE SCALE GENOMIC DNA]</scope>
    <source>
        <strain evidence="2 3">DSM 13106</strain>
    </source>
</reference>